<name>A0A3S0ZZH7_ELYCH</name>
<dbReference type="Proteomes" id="UP000271974">
    <property type="component" value="Unassembled WGS sequence"/>
</dbReference>
<comment type="caution">
    <text evidence="1">The sequence shown here is derived from an EMBL/GenBank/DDBJ whole genome shotgun (WGS) entry which is preliminary data.</text>
</comment>
<organism evidence="1 2">
    <name type="scientific">Elysia chlorotica</name>
    <name type="common">Eastern emerald elysia</name>
    <name type="synonym">Sea slug</name>
    <dbReference type="NCBI Taxonomy" id="188477"/>
    <lineage>
        <taxon>Eukaryota</taxon>
        <taxon>Metazoa</taxon>
        <taxon>Spiralia</taxon>
        <taxon>Lophotrochozoa</taxon>
        <taxon>Mollusca</taxon>
        <taxon>Gastropoda</taxon>
        <taxon>Heterobranchia</taxon>
        <taxon>Euthyneura</taxon>
        <taxon>Panpulmonata</taxon>
        <taxon>Sacoglossa</taxon>
        <taxon>Placobranchoidea</taxon>
        <taxon>Plakobranchidae</taxon>
        <taxon>Elysia</taxon>
    </lineage>
</organism>
<accession>A0A3S0ZZH7</accession>
<evidence type="ECO:0000313" key="2">
    <source>
        <dbReference type="Proteomes" id="UP000271974"/>
    </source>
</evidence>
<sequence>MEGSVHVGFDCGKKKYTEKDFYVKVVNDLCRMYVNKEKGHGHIWMECPKNWDEGKLGPWRSPTGKSKDNLPSLKKKCDFLLENLPLEKKEKVDNIKYLVDLVNKDKEQTHTIVTMMLFHTELCKAKENLEVQTVNIKEMSSCFLVQEVSHLLNNIKKMITESVNRKRTISDKTTSVKSTVKKKKYDPSVISNQTCFTSGTTSLNFKPIQPKPSALPSAVLYVPASPSIVTHSDKSSTTFNHFTKENHALTQQAPCHFEVEQTHPPIAESLSPVWLLDRAQKAQGKGSISSIAINSHSQSSPAFSESDAETQNFQIQSVCTDSGVSLPESDEYSQNSNTLSLDNGFELDIFLQNSFDELIKPSLESTFDLLKHIDGEYKHNF</sequence>
<evidence type="ECO:0000313" key="1">
    <source>
        <dbReference type="EMBL" id="RUS90542.1"/>
    </source>
</evidence>
<reference evidence="1 2" key="1">
    <citation type="submission" date="2019-01" db="EMBL/GenBank/DDBJ databases">
        <title>A draft genome assembly of the solar-powered sea slug Elysia chlorotica.</title>
        <authorList>
            <person name="Cai H."/>
            <person name="Li Q."/>
            <person name="Fang X."/>
            <person name="Li J."/>
            <person name="Curtis N.E."/>
            <person name="Altenburger A."/>
            <person name="Shibata T."/>
            <person name="Feng M."/>
            <person name="Maeda T."/>
            <person name="Schwartz J.A."/>
            <person name="Shigenobu S."/>
            <person name="Lundholm N."/>
            <person name="Nishiyama T."/>
            <person name="Yang H."/>
            <person name="Hasebe M."/>
            <person name="Li S."/>
            <person name="Pierce S.K."/>
            <person name="Wang J."/>
        </authorList>
    </citation>
    <scope>NUCLEOTIDE SEQUENCE [LARGE SCALE GENOMIC DNA]</scope>
    <source>
        <strain evidence="1">EC2010</strain>
        <tissue evidence="1">Whole organism of an adult</tissue>
    </source>
</reference>
<proteinExistence type="predicted"/>
<keyword evidence="2" id="KW-1185">Reference proteome</keyword>
<gene>
    <name evidence="1" type="ORF">EGW08_001719</name>
</gene>
<dbReference type="AlphaFoldDB" id="A0A3S0ZZH7"/>
<dbReference type="EMBL" id="RQTK01000030">
    <property type="protein sequence ID" value="RUS90542.1"/>
    <property type="molecule type" value="Genomic_DNA"/>
</dbReference>
<protein>
    <submittedName>
        <fullName evidence="1">Uncharacterized protein</fullName>
    </submittedName>
</protein>